<feature type="domain" description="CbbQ/NirQ/NorQ C-terminal" evidence="5">
    <location>
        <begin position="184"/>
        <end position="267"/>
    </location>
</feature>
<keyword evidence="3" id="KW-0067">ATP-binding</keyword>
<dbReference type="PANTHER" id="PTHR42759">
    <property type="entry name" value="MOXR FAMILY PROTEIN"/>
    <property type="match status" value="1"/>
</dbReference>
<dbReference type="OrthoDB" id="9808317at2"/>
<dbReference type="InterPro" id="IPR050764">
    <property type="entry name" value="CbbQ/NirQ/NorQ/GpvN"/>
</dbReference>
<comment type="similarity">
    <text evidence="1">Belongs to the CbbQ/NirQ/NorQ/GpvN family.</text>
</comment>
<dbReference type="EMBL" id="BJCL01000004">
    <property type="protein sequence ID" value="GCL63158.1"/>
    <property type="molecule type" value="Genomic_DNA"/>
</dbReference>
<evidence type="ECO:0000256" key="3">
    <source>
        <dbReference type="ARBA" id="ARBA00022840"/>
    </source>
</evidence>
<dbReference type="RefSeq" id="WP_137732893.1">
    <property type="nucleotide sequence ID" value="NZ_BJCL01000004.1"/>
</dbReference>
<dbReference type="GO" id="GO:0016887">
    <property type="term" value="F:ATP hydrolysis activity"/>
    <property type="evidence" value="ECO:0007669"/>
    <property type="project" value="InterPro"/>
</dbReference>
<feature type="domain" description="ATPase dynein-related AAA" evidence="4">
    <location>
        <begin position="39"/>
        <end position="171"/>
    </location>
</feature>
<evidence type="ECO:0000256" key="1">
    <source>
        <dbReference type="ARBA" id="ARBA00009417"/>
    </source>
</evidence>
<evidence type="ECO:0000313" key="7">
    <source>
        <dbReference type="Proteomes" id="UP000301751"/>
    </source>
</evidence>
<protein>
    <submittedName>
        <fullName evidence="6">CbbQ/NirQ/NorQ/GpvN family protein</fullName>
    </submittedName>
</protein>
<organism evidence="6 7">
    <name type="scientific">Pseudaquabacterium pictum</name>
    <dbReference type="NCBI Taxonomy" id="2315236"/>
    <lineage>
        <taxon>Bacteria</taxon>
        <taxon>Pseudomonadati</taxon>
        <taxon>Pseudomonadota</taxon>
        <taxon>Betaproteobacteria</taxon>
        <taxon>Burkholderiales</taxon>
        <taxon>Sphaerotilaceae</taxon>
        <taxon>Pseudaquabacterium</taxon>
    </lineage>
</organism>
<dbReference type="SUPFAM" id="SSF52540">
    <property type="entry name" value="P-loop containing nucleoside triphosphate hydrolases"/>
    <property type="match status" value="1"/>
</dbReference>
<dbReference type="Pfam" id="PF07728">
    <property type="entry name" value="AAA_5"/>
    <property type="match status" value="1"/>
</dbReference>
<gene>
    <name evidence="6" type="primary">norQ_1</name>
    <name evidence="6" type="ORF">AQPW35_22390</name>
</gene>
<dbReference type="InterPro" id="IPR027417">
    <property type="entry name" value="P-loop_NTPase"/>
</dbReference>
<evidence type="ECO:0000313" key="6">
    <source>
        <dbReference type="EMBL" id="GCL63158.1"/>
    </source>
</evidence>
<evidence type="ECO:0000256" key="2">
    <source>
        <dbReference type="ARBA" id="ARBA00022741"/>
    </source>
</evidence>
<dbReference type="InterPro" id="IPR011704">
    <property type="entry name" value="ATPase_dyneun-rel_AAA"/>
</dbReference>
<accession>A0A480AWI6</accession>
<evidence type="ECO:0000259" key="5">
    <source>
        <dbReference type="Pfam" id="PF08406"/>
    </source>
</evidence>
<keyword evidence="7" id="KW-1185">Reference proteome</keyword>
<keyword evidence="2" id="KW-0547">Nucleotide-binding</keyword>
<dbReference type="PANTHER" id="PTHR42759:SF7">
    <property type="entry name" value="DENITRIFICATION REGULATORY PROTEIN NIRQ"/>
    <property type="match status" value="1"/>
</dbReference>
<comment type="caution">
    <text evidence="6">The sequence shown here is derived from an EMBL/GenBank/DDBJ whole genome shotgun (WGS) entry which is preliminary data.</text>
</comment>
<name>A0A480AWI6_9BURK</name>
<evidence type="ECO:0000259" key="4">
    <source>
        <dbReference type="Pfam" id="PF07728"/>
    </source>
</evidence>
<dbReference type="Proteomes" id="UP000301751">
    <property type="component" value="Unassembled WGS sequence"/>
</dbReference>
<dbReference type="AlphaFoldDB" id="A0A480AWI6"/>
<dbReference type="GO" id="GO:0005524">
    <property type="term" value="F:ATP binding"/>
    <property type="evidence" value="ECO:0007669"/>
    <property type="project" value="UniProtKB-KW"/>
</dbReference>
<sequence length="269" mass="28979">MAHSDAQALAAWRLAAEPFYQPTGDEVARFQAATAQRLPVLIKGPTGCGKTRFVEHMAWRLGRPLVTVACHEDLSAGDLVGRWLLDAEGTRWQDGPLTLAARHGALCYLDELVEARADATVVIHPLTDTRRMLPLAQRDEVVPAHPDFQLVVSYNPSPLAREMKTSTRQRFCALEFGYPAPEREAGIVARESGLDIGRSAAIVAFGVRTRRLQGQGLDEGASTRMLVHAALLVQQGLAVGAACAMAVADALSDEPGVRQALHAALDASF</sequence>
<reference evidence="7" key="1">
    <citation type="submission" date="2019-03" db="EMBL/GenBank/DDBJ databases">
        <title>Aquabacterium pictum sp.nov., the first bacteriochlorophyll a-containing freshwater bacterium in the genus Aquabacterium of the class Betaproteobacteria.</title>
        <authorList>
            <person name="Hirose S."/>
            <person name="Tank M."/>
            <person name="Hara E."/>
            <person name="Tamaki H."/>
            <person name="Takaichi S."/>
            <person name="Haruta S."/>
            <person name="Hanada S."/>
        </authorList>
    </citation>
    <scope>NUCLEOTIDE SEQUENCE [LARGE SCALE GENOMIC DNA]</scope>
    <source>
        <strain evidence="7">W35</strain>
    </source>
</reference>
<dbReference type="Pfam" id="PF08406">
    <property type="entry name" value="CbbQ_C"/>
    <property type="match status" value="1"/>
</dbReference>
<dbReference type="Gene3D" id="3.40.50.300">
    <property type="entry name" value="P-loop containing nucleotide triphosphate hydrolases"/>
    <property type="match status" value="1"/>
</dbReference>
<dbReference type="InterPro" id="IPR013615">
    <property type="entry name" value="CbbQ_C"/>
</dbReference>
<proteinExistence type="inferred from homology"/>